<accession>A0A177TUY8</accession>
<evidence type="ECO:0000313" key="2">
    <source>
        <dbReference type="Proteomes" id="UP000077521"/>
    </source>
</evidence>
<name>A0A177TUY8_9BASI</name>
<comment type="caution">
    <text evidence="1">The sequence shown here is derived from an EMBL/GenBank/DDBJ whole genome shotgun (WGS) entry which is preliminary data.</text>
</comment>
<sequence length="188" mass="19231">MSSRTLHLTYADDTAIFGAHSMTLSCCAAEVFHIVGDAPCSNSSSPQQQSTVFNNPSLPGVTLLGCILHTSGLPAGVVDVFPSVTSLGGVLPTSGIPGFSWRRSSHHRPGVTDILPDTGLPGGTDIIPTDLPSIGLPGGTDIYPALVSRTSPTSSPLAFSQLRALTAFSPPLVSLALPTSIQAAVSLV</sequence>
<evidence type="ECO:0000313" key="1">
    <source>
        <dbReference type="EMBL" id="KAE8240019.1"/>
    </source>
</evidence>
<dbReference type="EMBL" id="LWDF02001174">
    <property type="protein sequence ID" value="KAE8240019.1"/>
    <property type="molecule type" value="Genomic_DNA"/>
</dbReference>
<reference evidence="1" key="1">
    <citation type="submission" date="2016-04" db="EMBL/GenBank/DDBJ databases">
        <authorList>
            <person name="Nguyen H.D."/>
            <person name="Samba Siva P."/>
            <person name="Cullis J."/>
            <person name="Levesque C.A."/>
            <person name="Hambleton S."/>
        </authorList>
    </citation>
    <scope>NUCLEOTIDE SEQUENCE</scope>
    <source>
        <strain evidence="1">DAOMC 236416</strain>
    </source>
</reference>
<proteinExistence type="predicted"/>
<gene>
    <name evidence="1" type="ORF">A4X13_0g7975</name>
</gene>
<organism evidence="1 2">
    <name type="scientific">Tilletia indica</name>
    <dbReference type="NCBI Taxonomy" id="43049"/>
    <lineage>
        <taxon>Eukaryota</taxon>
        <taxon>Fungi</taxon>
        <taxon>Dikarya</taxon>
        <taxon>Basidiomycota</taxon>
        <taxon>Ustilaginomycotina</taxon>
        <taxon>Exobasidiomycetes</taxon>
        <taxon>Tilletiales</taxon>
        <taxon>Tilletiaceae</taxon>
        <taxon>Tilletia</taxon>
    </lineage>
</organism>
<protein>
    <submittedName>
        <fullName evidence="1">Uncharacterized protein</fullName>
    </submittedName>
</protein>
<keyword evidence="2" id="KW-1185">Reference proteome</keyword>
<dbReference type="AlphaFoldDB" id="A0A177TUY8"/>
<reference evidence="1" key="2">
    <citation type="journal article" date="2019" name="IMA Fungus">
        <title>Genome sequencing and comparison of five Tilletia species to identify candidate genes for the detection of regulated species infecting wheat.</title>
        <authorList>
            <person name="Nguyen H.D.T."/>
            <person name="Sultana T."/>
            <person name="Kesanakurti P."/>
            <person name="Hambleton S."/>
        </authorList>
    </citation>
    <scope>NUCLEOTIDE SEQUENCE</scope>
    <source>
        <strain evidence="1">DAOMC 236416</strain>
    </source>
</reference>
<dbReference type="Proteomes" id="UP000077521">
    <property type="component" value="Unassembled WGS sequence"/>
</dbReference>
<dbReference type="PROSITE" id="PS51257">
    <property type="entry name" value="PROKAR_LIPOPROTEIN"/>
    <property type="match status" value="1"/>
</dbReference>